<dbReference type="PANTHER" id="PTHR21040">
    <property type="entry name" value="BCDNA.GH04120"/>
    <property type="match status" value="1"/>
</dbReference>
<dbReference type="EMBL" id="CAJOBC010085080">
    <property type="protein sequence ID" value="CAF4326372.1"/>
    <property type="molecule type" value="Genomic_DNA"/>
</dbReference>
<name>A0A815PT30_9BILA</name>
<evidence type="ECO:0000256" key="1">
    <source>
        <dbReference type="ARBA" id="ARBA00001231"/>
    </source>
</evidence>
<dbReference type="Gene3D" id="3.20.20.80">
    <property type="entry name" value="Glycosidases"/>
    <property type="match status" value="1"/>
</dbReference>
<comment type="caution">
    <text evidence="6">The sequence shown here is derived from an EMBL/GenBank/DDBJ whole genome shotgun (WGS) entry which is preliminary data.</text>
</comment>
<dbReference type="PANTHER" id="PTHR21040:SF8">
    <property type="entry name" value="BCDNA.GH04120"/>
    <property type="match status" value="1"/>
</dbReference>
<gene>
    <name evidence="6" type="ORF">GPM918_LOCUS34826</name>
    <name evidence="7" type="ORF">SRO942_LOCUS35541</name>
</gene>
<sequence>QQTETRSKLFFDGSYHLASESINVDRIILKNDQDSRKTSYKDALNDSNGIIPNSVKQTAHIEKLNMIKINKIENQLTSNSTDNKDKYSQSKNMKLSNITIANKTLGLYIHFDLKGAAPKIIYFQKLFPLLKKWGAIGICIEYEDVFPFDGILKDIRHKQAYTVNNIKQINKWARENDLDVIPLIQTYGHLEFLLKIDKFSHLRENLKYPQVITPCINQTFTVLYTMIDQYLNLYPNITYFHIGCDEVYYFLSNTACIEFQKVTNISTQYELFAYHVSNIAKYIHSKRPTLLLLVWHDVLQNLGQHLLSKYNLLKLINPVLWSYREDVNVEGFLQEQQAQIFGQFQSIWGASAFKGATSEISTISDIKHYYLNQQSWIAQLNLLIPKMWQNFDGMIVTGWSRYDHFLSLCELLPYSIPSLAYSITAWIDPFKNASYDIQSNQELQQYVDKSLGCNTHVHTQIQEYSDQRSPQCTFPGADIYEAIISLQNIWKQVEQSEQFADKFVTDLHLKFKFIHVKRSEESLEQLKPCLQILDAFLQRFQTAMDKIFPPQVAIEWLETYFMQRYKKIKNRVEFIEKAIEEQKTWKPRPIPDLDKLDNKRQ</sequence>
<dbReference type="EMBL" id="CAJNOQ010019624">
    <property type="protein sequence ID" value="CAF1453758.1"/>
    <property type="molecule type" value="Genomic_DNA"/>
</dbReference>
<evidence type="ECO:0000259" key="5">
    <source>
        <dbReference type="Pfam" id="PF00728"/>
    </source>
</evidence>
<evidence type="ECO:0000256" key="4">
    <source>
        <dbReference type="ARBA" id="ARBA00022801"/>
    </source>
</evidence>
<dbReference type="OrthoDB" id="10023921at2759"/>
<dbReference type="InterPro" id="IPR038901">
    <property type="entry name" value="HEXDC-like"/>
</dbReference>
<evidence type="ECO:0000313" key="7">
    <source>
        <dbReference type="EMBL" id="CAF4326372.1"/>
    </source>
</evidence>
<dbReference type="EC" id="3.2.1.52" evidence="3"/>
<feature type="domain" description="Glycoside hydrolase family 20 catalytic" evidence="5">
    <location>
        <begin position="155"/>
        <end position="303"/>
    </location>
</feature>
<dbReference type="Proteomes" id="UP000681722">
    <property type="component" value="Unassembled WGS sequence"/>
</dbReference>
<evidence type="ECO:0000313" key="8">
    <source>
        <dbReference type="Proteomes" id="UP000663829"/>
    </source>
</evidence>
<evidence type="ECO:0000256" key="3">
    <source>
        <dbReference type="ARBA" id="ARBA00012663"/>
    </source>
</evidence>
<dbReference type="Proteomes" id="UP000663829">
    <property type="component" value="Unassembled WGS sequence"/>
</dbReference>
<dbReference type="Pfam" id="PF00728">
    <property type="entry name" value="Glyco_hydro_20"/>
    <property type="match status" value="1"/>
</dbReference>
<organism evidence="6 8">
    <name type="scientific">Didymodactylos carnosus</name>
    <dbReference type="NCBI Taxonomy" id="1234261"/>
    <lineage>
        <taxon>Eukaryota</taxon>
        <taxon>Metazoa</taxon>
        <taxon>Spiralia</taxon>
        <taxon>Gnathifera</taxon>
        <taxon>Rotifera</taxon>
        <taxon>Eurotatoria</taxon>
        <taxon>Bdelloidea</taxon>
        <taxon>Philodinida</taxon>
        <taxon>Philodinidae</taxon>
        <taxon>Didymodactylos</taxon>
    </lineage>
</organism>
<feature type="non-terminal residue" evidence="6">
    <location>
        <position position="601"/>
    </location>
</feature>
<dbReference type="AlphaFoldDB" id="A0A815PT30"/>
<dbReference type="GO" id="GO:0005975">
    <property type="term" value="P:carbohydrate metabolic process"/>
    <property type="evidence" value="ECO:0007669"/>
    <property type="project" value="InterPro"/>
</dbReference>
<dbReference type="InterPro" id="IPR015883">
    <property type="entry name" value="Glyco_hydro_20_cat"/>
</dbReference>
<keyword evidence="8" id="KW-1185">Reference proteome</keyword>
<accession>A0A815PT30</accession>
<protein>
    <recommendedName>
        <fullName evidence="3">beta-N-acetylhexosaminidase</fullName>
        <ecNumber evidence="3">3.2.1.52</ecNumber>
    </recommendedName>
</protein>
<keyword evidence="4" id="KW-0378">Hydrolase</keyword>
<evidence type="ECO:0000313" key="6">
    <source>
        <dbReference type="EMBL" id="CAF1453758.1"/>
    </source>
</evidence>
<dbReference type="CDD" id="cd06565">
    <property type="entry name" value="GH20_GcnA-like"/>
    <property type="match status" value="1"/>
</dbReference>
<dbReference type="InterPro" id="IPR017853">
    <property type="entry name" value="GH"/>
</dbReference>
<comment type="catalytic activity">
    <reaction evidence="1">
        <text>Hydrolysis of terminal non-reducing N-acetyl-D-hexosamine residues in N-acetyl-beta-D-hexosaminides.</text>
        <dbReference type="EC" id="3.2.1.52"/>
    </reaction>
</comment>
<comment type="similarity">
    <text evidence="2">Belongs to the glycosyl hydrolase 20 family.</text>
</comment>
<proteinExistence type="inferred from homology"/>
<dbReference type="SUPFAM" id="SSF51445">
    <property type="entry name" value="(Trans)glycosidases"/>
    <property type="match status" value="1"/>
</dbReference>
<evidence type="ECO:0000256" key="2">
    <source>
        <dbReference type="ARBA" id="ARBA00006285"/>
    </source>
</evidence>
<reference evidence="6" key="1">
    <citation type="submission" date="2021-02" db="EMBL/GenBank/DDBJ databases">
        <authorList>
            <person name="Nowell W R."/>
        </authorList>
    </citation>
    <scope>NUCLEOTIDE SEQUENCE</scope>
</reference>
<dbReference type="GO" id="GO:0004563">
    <property type="term" value="F:beta-N-acetylhexosaminidase activity"/>
    <property type="evidence" value="ECO:0007669"/>
    <property type="project" value="UniProtKB-EC"/>
</dbReference>